<evidence type="ECO:0000256" key="1">
    <source>
        <dbReference type="ARBA" id="ARBA00006601"/>
    </source>
</evidence>
<dbReference type="SUPFAM" id="SSF48179">
    <property type="entry name" value="6-phosphogluconate dehydrogenase C-terminal domain-like"/>
    <property type="match status" value="1"/>
</dbReference>
<dbReference type="InterPro" id="IPR001732">
    <property type="entry name" value="UDP-Glc/GDP-Man_DH_N"/>
</dbReference>
<dbReference type="PANTHER" id="PTHR43491:SF2">
    <property type="entry name" value="UDP-N-ACETYL-D-MANNOSAMINE DEHYDROGENASE"/>
    <property type="match status" value="1"/>
</dbReference>
<dbReference type="Pfam" id="PF03720">
    <property type="entry name" value="UDPG_MGDP_dh_C"/>
    <property type="match status" value="1"/>
</dbReference>
<dbReference type="SMART" id="SM00984">
    <property type="entry name" value="UDPG_MGDP_dh_C"/>
    <property type="match status" value="1"/>
</dbReference>
<dbReference type="Pfam" id="PF00984">
    <property type="entry name" value="UDPG_MGDP_dh"/>
    <property type="match status" value="1"/>
</dbReference>
<comment type="caution">
    <text evidence="6">The sequence shown here is derived from an EMBL/GenBank/DDBJ whole genome shotgun (WGS) entry which is preliminary data.</text>
</comment>
<dbReference type="SUPFAM" id="SSF52413">
    <property type="entry name" value="UDP-glucose/GDP-mannose dehydrogenase C-terminal domain"/>
    <property type="match status" value="1"/>
</dbReference>
<keyword evidence="3" id="KW-0520">NAD</keyword>
<dbReference type="GO" id="GO:0000271">
    <property type="term" value="P:polysaccharide biosynthetic process"/>
    <property type="evidence" value="ECO:0007669"/>
    <property type="project" value="InterPro"/>
</dbReference>
<accession>A0A3M8P8K4</accession>
<dbReference type="InterPro" id="IPR036291">
    <property type="entry name" value="NAD(P)-bd_dom_sf"/>
</dbReference>
<evidence type="ECO:0000313" key="7">
    <source>
        <dbReference type="Proteomes" id="UP000275473"/>
    </source>
</evidence>
<organism evidence="6 7">
    <name type="scientific">Planococcus salinus</name>
    <dbReference type="NCBI Taxonomy" id="1848460"/>
    <lineage>
        <taxon>Bacteria</taxon>
        <taxon>Bacillati</taxon>
        <taxon>Bacillota</taxon>
        <taxon>Bacilli</taxon>
        <taxon>Bacillales</taxon>
        <taxon>Caryophanaceae</taxon>
        <taxon>Planococcus</taxon>
    </lineage>
</organism>
<dbReference type="Pfam" id="PF03721">
    <property type="entry name" value="UDPG_MGDP_dh_N"/>
    <property type="match status" value="1"/>
</dbReference>
<feature type="domain" description="UDP-glucose/GDP-mannose dehydrogenase C-terminal" evidence="5">
    <location>
        <begin position="310"/>
        <end position="405"/>
    </location>
</feature>
<keyword evidence="2" id="KW-0560">Oxidoreductase</keyword>
<dbReference type="PANTHER" id="PTHR43491">
    <property type="entry name" value="UDP-N-ACETYL-D-MANNOSAMINE DEHYDROGENASE"/>
    <property type="match status" value="1"/>
</dbReference>
<dbReference type="EMBL" id="RIAX01000003">
    <property type="protein sequence ID" value="RNF39978.1"/>
    <property type="molecule type" value="Genomic_DNA"/>
</dbReference>
<dbReference type="GO" id="GO:0016628">
    <property type="term" value="F:oxidoreductase activity, acting on the CH-CH group of donors, NAD or NADP as acceptor"/>
    <property type="evidence" value="ECO:0007669"/>
    <property type="project" value="InterPro"/>
</dbReference>
<dbReference type="AlphaFoldDB" id="A0A3M8P8K4"/>
<dbReference type="InterPro" id="IPR017476">
    <property type="entry name" value="UDP-Glc/GDP-Man"/>
</dbReference>
<proteinExistence type="inferred from homology"/>
<evidence type="ECO:0000313" key="6">
    <source>
        <dbReference type="EMBL" id="RNF39978.1"/>
    </source>
</evidence>
<dbReference type="InterPro" id="IPR036220">
    <property type="entry name" value="UDP-Glc/GDP-Man_DH_C_sf"/>
</dbReference>
<keyword evidence="7" id="KW-1185">Reference proteome</keyword>
<dbReference type="NCBIfam" id="TIGR03026">
    <property type="entry name" value="NDP-sugDHase"/>
    <property type="match status" value="1"/>
</dbReference>
<dbReference type="PIRSF" id="PIRSF000124">
    <property type="entry name" value="UDPglc_GDPman_dh"/>
    <property type="match status" value="1"/>
</dbReference>
<comment type="similarity">
    <text evidence="1 4">Belongs to the UDP-glucose/GDP-mannose dehydrogenase family.</text>
</comment>
<dbReference type="Proteomes" id="UP000275473">
    <property type="component" value="Unassembled WGS sequence"/>
</dbReference>
<evidence type="ECO:0000256" key="4">
    <source>
        <dbReference type="PIRNR" id="PIRNR000124"/>
    </source>
</evidence>
<dbReference type="GO" id="GO:0051287">
    <property type="term" value="F:NAD binding"/>
    <property type="evidence" value="ECO:0007669"/>
    <property type="project" value="InterPro"/>
</dbReference>
<dbReference type="InterPro" id="IPR028359">
    <property type="entry name" value="UDP_ManNAc/GlcNAc_DH"/>
</dbReference>
<reference evidence="6 7" key="1">
    <citation type="journal article" date="2018" name="Int. J. Syst. Evol. Microbiol.">
        <title>Planococcus salinus sp. nov., a moderately halophilic bacterium isolated from a saline-alkali soil.</title>
        <authorList>
            <person name="Gan L."/>
        </authorList>
    </citation>
    <scope>NUCLEOTIDE SEQUENCE [LARGE SCALE GENOMIC DNA]</scope>
    <source>
        <strain evidence="6 7">LCB217</strain>
    </source>
</reference>
<dbReference type="InterPro" id="IPR014027">
    <property type="entry name" value="UDP-Glc/GDP-Man_DH_C"/>
</dbReference>
<dbReference type="OrthoDB" id="9803238at2"/>
<dbReference type="SUPFAM" id="SSF51735">
    <property type="entry name" value="NAD(P)-binding Rossmann-fold domains"/>
    <property type="match status" value="1"/>
</dbReference>
<dbReference type="InterPro" id="IPR008927">
    <property type="entry name" value="6-PGluconate_DH-like_C_sf"/>
</dbReference>
<dbReference type="InterPro" id="IPR014026">
    <property type="entry name" value="UDP-Glc/GDP-Man_DH_dimer"/>
</dbReference>
<name>A0A3M8P8K4_9BACL</name>
<dbReference type="RefSeq" id="WP_123164485.1">
    <property type="nucleotide sequence ID" value="NZ_RIAX01000003.1"/>
</dbReference>
<dbReference type="Gene3D" id="3.40.50.720">
    <property type="entry name" value="NAD(P)-binding Rossmann-like Domain"/>
    <property type="match status" value="2"/>
</dbReference>
<evidence type="ECO:0000256" key="3">
    <source>
        <dbReference type="ARBA" id="ARBA00023027"/>
    </source>
</evidence>
<gene>
    <name evidence="6" type="ORF">EEX84_04865</name>
</gene>
<evidence type="ECO:0000259" key="5">
    <source>
        <dbReference type="SMART" id="SM00984"/>
    </source>
</evidence>
<protein>
    <submittedName>
        <fullName evidence="6">Nucleotide sugar dehydrogenase</fullName>
    </submittedName>
</protein>
<dbReference type="GO" id="GO:0016616">
    <property type="term" value="F:oxidoreductase activity, acting on the CH-OH group of donors, NAD or NADP as acceptor"/>
    <property type="evidence" value="ECO:0007669"/>
    <property type="project" value="InterPro"/>
</dbReference>
<sequence length="423" mass="46759">MKKSICVVGLGYIGLPTAVMFANHGHKVHGVDINEKAVKMIRNKELHIEEHGLEERLQLAVDAGSLTADTEPVEADVFIIAVPSPIKEDKTAELEYVRQATANVVPYLKKGNLVILESTVPPKTVENVMIPELVKSGLEIGTELFVSHSPERVIPGKVFRELVSNDRIIGGINEESSRMTTELYQSFVEGTMHETDATTAELVKVMENTYRDVNIAFANELAMIAQNIGVNIWEAIKLANYHPRVNIHTPGPGVGGHCIAVDPWFLVELDPEKAKMIHLARRTNDGMPSYTAQLTADILAAKGIKEPKIAVLGLAFKGNIDDMRESPSVEVVNQFRVRNMNITAYDPHIKENNLPEQTQNFEQATNEASALVILTEHKAFKEIDPTTLTNLANKIVIDAKNSIDRAKWEQAGFDVYVLGDSKN</sequence>
<dbReference type="PIRSF" id="PIRSF500136">
    <property type="entry name" value="UDP_ManNAc_DH"/>
    <property type="match status" value="1"/>
</dbReference>
<evidence type="ECO:0000256" key="2">
    <source>
        <dbReference type="ARBA" id="ARBA00023002"/>
    </source>
</evidence>